<dbReference type="PANTHER" id="PTHR13774">
    <property type="entry name" value="PHENAZINE BIOSYNTHESIS PROTEIN"/>
    <property type="match status" value="1"/>
</dbReference>
<keyword evidence="6" id="KW-0233">DNA recombination</keyword>
<evidence type="ECO:0000313" key="9">
    <source>
        <dbReference type="EMBL" id="GIG34294.1"/>
    </source>
</evidence>
<feature type="compositionally biased region" description="Basic and acidic residues" evidence="8">
    <location>
        <begin position="250"/>
        <end position="264"/>
    </location>
</feature>
<accession>A0A7Y9JX08</accession>
<comment type="similarity">
    <text evidence="3">Belongs to the transposase mutator family.</text>
</comment>
<evidence type="ECO:0000313" key="10">
    <source>
        <dbReference type="EMBL" id="NYD86193.1"/>
    </source>
</evidence>
<comment type="similarity">
    <text evidence="2">Belongs to the PhzF family.</text>
</comment>
<keyword evidence="4" id="KW-0815">Transposition</keyword>
<evidence type="ECO:0000256" key="3">
    <source>
        <dbReference type="ARBA" id="ARBA00010961"/>
    </source>
</evidence>
<comment type="function">
    <text evidence="1">Required for the transposition of the insertion element.</text>
</comment>
<proteinExistence type="inferred from homology"/>
<evidence type="ECO:0008006" key="13">
    <source>
        <dbReference type="Google" id="ProtNLM"/>
    </source>
</evidence>
<keyword evidence="5" id="KW-0238">DNA-binding</keyword>
<protein>
    <recommendedName>
        <fullName evidence="13">Phenazine biosynthesis protein PhzF</fullName>
    </recommendedName>
</protein>
<dbReference type="AlphaFoldDB" id="A0A7Y9JX08"/>
<evidence type="ECO:0000256" key="8">
    <source>
        <dbReference type="SAM" id="MobiDB-lite"/>
    </source>
</evidence>
<reference evidence="10 11" key="1">
    <citation type="submission" date="2020-07" db="EMBL/GenBank/DDBJ databases">
        <title>Sequencing the genomes of 1000 actinobacteria strains.</title>
        <authorList>
            <person name="Klenk H.-P."/>
        </authorList>
    </citation>
    <scope>NUCLEOTIDE SEQUENCE [LARGE SCALE GENOMIC DNA]</scope>
    <source>
        <strain evidence="10 11">DSM 24482</strain>
    </source>
</reference>
<feature type="compositionally biased region" description="Low complexity" evidence="8">
    <location>
        <begin position="290"/>
        <end position="299"/>
    </location>
</feature>
<dbReference type="GO" id="GO:0005737">
    <property type="term" value="C:cytoplasm"/>
    <property type="evidence" value="ECO:0007669"/>
    <property type="project" value="TreeGrafter"/>
</dbReference>
<dbReference type="GO" id="GO:0003677">
    <property type="term" value="F:DNA binding"/>
    <property type="evidence" value="ECO:0007669"/>
    <property type="project" value="UniProtKB-KW"/>
</dbReference>
<reference evidence="9 12" key="2">
    <citation type="submission" date="2021-01" db="EMBL/GenBank/DDBJ databases">
        <title>Whole genome shotgun sequence of Cellulomonas oligotrophica NBRC 109435.</title>
        <authorList>
            <person name="Komaki H."/>
            <person name="Tamura T."/>
        </authorList>
    </citation>
    <scope>NUCLEOTIDE SEQUENCE [LARGE SCALE GENOMIC DNA]</scope>
    <source>
        <strain evidence="9 12">NBRC 109435</strain>
    </source>
</reference>
<feature type="compositionally biased region" description="Basic residues" evidence="8">
    <location>
        <begin position="265"/>
        <end position="274"/>
    </location>
</feature>
<sequence>MSGDVLRLTAFAADPGGGNPAGVVLDAAALTDADMQRIAAEVGYAETAFVTRPPAPGPDGSARVGIRYFSPAAEVPFCGHATIATAVALAWRDGVGATVFETPAGELEVRTSERDGGVAAAFTSVEPRLEELPDGVLDGLLRIVGLTRADLHPGYPPRSAFADNVHPLVVLADVAALDRKVQALMLGAREDLLAYSAFPVGHWKEIWSTNPLERLTKEVKRRTDVVGRLPEPRRPAALGRRGPARGLRRIGRDRPALPVREHHGPTHHGHRHRPGGGPARTAHGMIRALTRTVSRTSTTPRDATSGQLP</sequence>
<dbReference type="EMBL" id="BONN01000015">
    <property type="protein sequence ID" value="GIG34294.1"/>
    <property type="molecule type" value="Genomic_DNA"/>
</dbReference>
<dbReference type="NCBIfam" id="TIGR00654">
    <property type="entry name" value="PhzF_family"/>
    <property type="match status" value="1"/>
</dbReference>
<organism evidence="10 11">
    <name type="scientific">Cellulomonas oligotrophica</name>
    <dbReference type="NCBI Taxonomy" id="931536"/>
    <lineage>
        <taxon>Bacteria</taxon>
        <taxon>Bacillati</taxon>
        <taxon>Actinomycetota</taxon>
        <taxon>Actinomycetes</taxon>
        <taxon>Micrococcales</taxon>
        <taxon>Cellulomonadaceae</taxon>
        <taxon>Cellulomonas</taxon>
    </lineage>
</organism>
<evidence type="ECO:0000256" key="7">
    <source>
        <dbReference type="ARBA" id="ARBA00023235"/>
    </source>
</evidence>
<evidence type="ECO:0000256" key="2">
    <source>
        <dbReference type="ARBA" id="ARBA00008270"/>
    </source>
</evidence>
<keyword evidence="12" id="KW-1185">Reference proteome</keyword>
<evidence type="ECO:0000256" key="4">
    <source>
        <dbReference type="ARBA" id="ARBA00022578"/>
    </source>
</evidence>
<evidence type="ECO:0000256" key="1">
    <source>
        <dbReference type="ARBA" id="ARBA00002190"/>
    </source>
</evidence>
<dbReference type="GO" id="GO:0004803">
    <property type="term" value="F:transposase activity"/>
    <property type="evidence" value="ECO:0007669"/>
    <property type="project" value="InterPro"/>
</dbReference>
<dbReference type="Proteomes" id="UP000618382">
    <property type="component" value="Unassembled WGS sequence"/>
</dbReference>
<evidence type="ECO:0000256" key="6">
    <source>
        <dbReference type="ARBA" id="ARBA00023172"/>
    </source>
</evidence>
<dbReference type="Gene3D" id="3.10.310.10">
    <property type="entry name" value="Diaminopimelate Epimerase, Chain A, domain 1"/>
    <property type="match status" value="1"/>
</dbReference>
<dbReference type="Proteomes" id="UP000577956">
    <property type="component" value="Unassembled WGS sequence"/>
</dbReference>
<dbReference type="InterPro" id="IPR001207">
    <property type="entry name" value="Transposase_mutator"/>
</dbReference>
<dbReference type="InterPro" id="IPR003719">
    <property type="entry name" value="Phenazine_PhzF-like"/>
</dbReference>
<dbReference type="Pfam" id="PF02567">
    <property type="entry name" value="PhzC-PhzF"/>
    <property type="match status" value="1"/>
</dbReference>
<feature type="compositionally biased region" description="Polar residues" evidence="8">
    <location>
        <begin position="300"/>
        <end position="309"/>
    </location>
</feature>
<comment type="caution">
    <text evidence="10">The sequence shown here is derived from an EMBL/GenBank/DDBJ whole genome shotgun (WGS) entry which is preliminary data.</text>
</comment>
<dbReference type="SUPFAM" id="SSF54506">
    <property type="entry name" value="Diaminopimelate epimerase-like"/>
    <property type="match status" value="1"/>
</dbReference>
<keyword evidence="7" id="KW-0413">Isomerase</keyword>
<evidence type="ECO:0000256" key="5">
    <source>
        <dbReference type="ARBA" id="ARBA00023125"/>
    </source>
</evidence>
<dbReference type="EMBL" id="JACCBK010000001">
    <property type="protein sequence ID" value="NYD86193.1"/>
    <property type="molecule type" value="Genomic_DNA"/>
</dbReference>
<evidence type="ECO:0000313" key="12">
    <source>
        <dbReference type="Proteomes" id="UP000618382"/>
    </source>
</evidence>
<gene>
    <name evidence="10" type="ORF">BKA21_001742</name>
    <name evidence="9" type="ORF">Col01nite_34530</name>
</gene>
<dbReference type="GO" id="GO:0016853">
    <property type="term" value="F:isomerase activity"/>
    <property type="evidence" value="ECO:0007669"/>
    <property type="project" value="UniProtKB-KW"/>
</dbReference>
<dbReference type="GO" id="GO:0006313">
    <property type="term" value="P:DNA transposition"/>
    <property type="evidence" value="ECO:0007669"/>
    <property type="project" value="InterPro"/>
</dbReference>
<name>A0A7Y9JX08_9CELL</name>
<dbReference type="Pfam" id="PF00872">
    <property type="entry name" value="Transposase_mut"/>
    <property type="match status" value="1"/>
</dbReference>
<dbReference type="PANTHER" id="PTHR13774:SF39">
    <property type="entry name" value="BIOSYNTHESIS PROTEIN, PUTATIVE-RELATED"/>
    <property type="match status" value="1"/>
</dbReference>
<evidence type="ECO:0000313" key="11">
    <source>
        <dbReference type="Proteomes" id="UP000577956"/>
    </source>
</evidence>
<feature type="region of interest" description="Disordered" evidence="8">
    <location>
        <begin position="232"/>
        <end position="281"/>
    </location>
</feature>
<feature type="region of interest" description="Disordered" evidence="8">
    <location>
        <begin position="290"/>
        <end position="309"/>
    </location>
</feature>